<reference evidence="1 2" key="1">
    <citation type="submission" date="2018-11" db="EMBL/GenBank/DDBJ databases">
        <title>Whole genome sequencing of an environmental sample.</title>
        <authorList>
            <person name="Sarangi A.N."/>
            <person name="Singh D."/>
            <person name="Tripathy S."/>
        </authorList>
    </citation>
    <scope>NUCLEOTIDE SEQUENCE [LARGE SCALE GENOMIC DNA]</scope>
    <source>
        <strain evidence="1 2">Lakshadweep</strain>
    </source>
</reference>
<gene>
    <name evidence="1" type="ORF">DYY88_13445</name>
</gene>
<evidence type="ECO:0000313" key="2">
    <source>
        <dbReference type="Proteomes" id="UP000292459"/>
    </source>
</evidence>
<protein>
    <submittedName>
        <fullName evidence="1">Uncharacterized protein</fullName>
    </submittedName>
</protein>
<dbReference type="AlphaFoldDB" id="A0A4Q7EAZ6"/>
<dbReference type="Proteomes" id="UP000292459">
    <property type="component" value="Unassembled WGS sequence"/>
</dbReference>
<accession>A0A4Q7EAZ6</accession>
<evidence type="ECO:0000313" key="1">
    <source>
        <dbReference type="EMBL" id="RZM79699.1"/>
    </source>
</evidence>
<name>A0A4Q7EAZ6_9CYAN</name>
<dbReference type="EMBL" id="QVFV01000002">
    <property type="protein sequence ID" value="RZM79699.1"/>
    <property type="molecule type" value="Genomic_DNA"/>
</dbReference>
<keyword evidence="2" id="KW-1185">Reference proteome</keyword>
<proteinExistence type="predicted"/>
<organism evidence="1 2">
    <name type="scientific">Leptolyngbya iicbica LK</name>
    <dbReference type="NCBI Taxonomy" id="2294035"/>
    <lineage>
        <taxon>Bacteria</taxon>
        <taxon>Bacillati</taxon>
        <taxon>Cyanobacteriota</taxon>
        <taxon>Cyanophyceae</taxon>
        <taxon>Leptolyngbyales</taxon>
        <taxon>Leptolyngbyaceae</taxon>
        <taxon>Leptolyngbya group</taxon>
        <taxon>Leptolyngbya</taxon>
        <taxon>Leptolyngbya iicbica</taxon>
    </lineage>
</organism>
<comment type="caution">
    <text evidence="1">The sequence shown here is derived from an EMBL/GenBank/DDBJ whole genome shotgun (WGS) entry which is preliminary data.</text>
</comment>
<sequence length="72" mass="7758">MVHCQNHKCISNLCRQELDFAVSQFIARSDIWLSIGGGLLAVSSKAAVKASTSQIIVDSPLMWGSCCAYPLS</sequence>